<dbReference type="PANTHER" id="PTHR20855">
    <property type="entry name" value="ADIPOR/PROGESTIN RECEPTOR-RELATED"/>
    <property type="match status" value="1"/>
</dbReference>
<gene>
    <name evidence="8" type="ORF">FNF28_04476</name>
</gene>
<evidence type="ECO:0000256" key="1">
    <source>
        <dbReference type="ARBA" id="ARBA00004141"/>
    </source>
</evidence>
<dbReference type="GO" id="GO:0038023">
    <property type="term" value="F:signaling receptor activity"/>
    <property type="evidence" value="ECO:0007669"/>
    <property type="project" value="TreeGrafter"/>
</dbReference>
<feature type="transmembrane region" description="Helical" evidence="7">
    <location>
        <begin position="179"/>
        <end position="197"/>
    </location>
</feature>
<evidence type="ECO:0000256" key="6">
    <source>
        <dbReference type="PIRSR" id="PIRSR604254-1"/>
    </source>
</evidence>
<proteinExistence type="inferred from homology"/>
<feature type="transmembrane region" description="Helical" evidence="7">
    <location>
        <begin position="52"/>
        <end position="70"/>
    </location>
</feature>
<organism evidence="8 9">
    <name type="scientific">Cafeteria roenbergensis</name>
    <name type="common">Marine flagellate</name>
    <dbReference type="NCBI Taxonomy" id="33653"/>
    <lineage>
        <taxon>Eukaryota</taxon>
        <taxon>Sar</taxon>
        <taxon>Stramenopiles</taxon>
        <taxon>Bigyra</taxon>
        <taxon>Opalozoa</taxon>
        <taxon>Bicosoecida</taxon>
        <taxon>Cafeteriaceae</taxon>
        <taxon>Cafeteria</taxon>
    </lineage>
</organism>
<feature type="binding site" evidence="6">
    <location>
        <position position="245"/>
    </location>
    <ligand>
        <name>Zn(2+)</name>
        <dbReference type="ChEBI" id="CHEBI:29105"/>
    </ligand>
</feature>
<feature type="transmembrane region" description="Helical" evidence="7">
    <location>
        <begin position="145"/>
        <end position="167"/>
    </location>
</feature>
<feature type="transmembrane region" description="Helical" evidence="7">
    <location>
        <begin position="203"/>
        <end position="227"/>
    </location>
</feature>
<dbReference type="GO" id="GO:0046872">
    <property type="term" value="F:metal ion binding"/>
    <property type="evidence" value="ECO:0007669"/>
    <property type="project" value="UniProtKB-KW"/>
</dbReference>
<evidence type="ECO:0000256" key="7">
    <source>
        <dbReference type="SAM" id="Phobius"/>
    </source>
</evidence>
<evidence type="ECO:0000256" key="2">
    <source>
        <dbReference type="ARBA" id="ARBA00007018"/>
    </source>
</evidence>
<name>A0A5A8DFC8_CAFRO</name>
<evidence type="ECO:0000313" key="8">
    <source>
        <dbReference type="EMBL" id="KAA0162920.1"/>
    </source>
</evidence>
<sequence>MSPPMPKVILADVGAANQGSVMPYVNQYYRVNLSPSAALATVFTLHNQTLNVWTHLLGAVYFFYMTAFHWKVPSDAVDALCVYFLIGASMACFTSSALYHTMLSVSDNFAKHFLTLDVVCIMVLILASFVAGLRVGFYCNPSLALGYFAVTATLLGMVIAQLVVPSLRNNPTLERNRSLFIAAVVGWGLIPASHWMISGPDELLSLAAGGLAVMFFFYGLGFLVFALHIPERFLPGKFDLFFASHQWWHVAVFLAALAWTNTIIEAYNRLLSKATCKAGSMVVA</sequence>
<protein>
    <submittedName>
        <fullName evidence="8">Uncharacterized protein</fullName>
    </submittedName>
</protein>
<keyword evidence="4 7" id="KW-1133">Transmembrane helix</keyword>
<dbReference type="EMBL" id="VLTL01000073">
    <property type="protein sequence ID" value="KAA0162920.1"/>
    <property type="molecule type" value="Genomic_DNA"/>
</dbReference>
<reference evidence="8 9" key="1">
    <citation type="submission" date="2019-07" db="EMBL/GenBank/DDBJ databases">
        <title>Genomes of Cafeteria roenbergensis.</title>
        <authorList>
            <person name="Fischer M.G."/>
            <person name="Hackl T."/>
            <person name="Roman M."/>
        </authorList>
    </citation>
    <scope>NUCLEOTIDE SEQUENCE [LARGE SCALE GENOMIC DNA]</scope>
    <source>
        <strain evidence="8 9">RCC970-E3</strain>
    </source>
</reference>
<dbReference type="Pfam" id="PF03006">
    <property type="entry name" value="HlyIII"/>
    <property type="match status" value="1"/>
</dbReference>
<feature type="binding site" evidence="6">
    <location>
        <position position="249"/>
    </location>
    <ligand>
        <name>Zn(2+)</name>
        <dbReference type="ChEBI" id="CHEBI:29105"/>
    </ligand>
</feature>
<dbReference type="PANTHER" id="PTHR20855:SF52">
    <property type="entry name" value="ADIPONECTIN RECEPTOR PROTEIN"/>
    <property type="match status" value="1"/>
</dbReference>
<dbReference type="Proteomes" id="UP000324907">
    <property type="component" value="Unassembled WGS sequence"/>
</dbReference>
<evidence type="ECO:0000313" key="9">
    <source>
        <dbReference type="Proteomes" id="UP000324907"/>
    </source>
</evidence>
<keyword evidence="5 7" id="KW-0472">Membrane</keyword>
<feature type="transmembrane region" description="Helical" evidence="7">
    <location>
        <begin position="113"/>
        <end position="133"/>
    </location>
</feature>
<evidence type="ECO:0000256" key="3">
    <source>
        <dbReference type="ARBA" id="ARBA00022692"/>
    </source>
</evidence>
<feature type="transmembrane region" description="Helical" evidence="7">
    <location>
        <begin position="82"/>
        <end position="101"/>
    </location>
</feature>
<feature type="transmembrane region" description="Helical" evidence="7">
    <location>
        <begin position="247"/>
        <end position="264"/>
    </location>
</feature>
<evidence type="ECO:0000256" key="5">
    <source>
        <dbReference type="ARBA" id="ARBA00023136"/>
    </source>
</evidence>
<evidence type="ECO:0000256" key="4">
    <source>
        <dbReference type="ARBA" id="ARBA00022989"/>
    </source>
</evidence>
<dbReference type="AlphaFoldDB" id="A0A5A8DFC8"/>
<dbReference type="GO" id="GO:0016020">
    <property type="term" value="C:membrane"/>
    <property type="evidence" value="ECO:0007669"/>
    <property type="project" value="UniProtKB-SubCell"/>
</dbReference>
<accession>A0A5A8DFC8</accession>
<comment type="caution">
    <text evidence="8">The sequence shown here is derived from an EMBL/GenBank/DDBJ whole genome shotgun (WGS) entry which is preliminary data.</text>
</comment>
<keyword evidence="3 7" id="KW-0812">Transmembrane</keyword>
<comment type="subcellular location">
    <subcellularLocation>
        <location evidence="1">Membrane</location>
        <topology evidence="1">Multi-pass membrane protein</topology>
    </subcellularLocation>
</comment>
<keyword evidence="6" id="KW-0862">Zinc</keyword>
<feature type="binding site" evidence="6">
    <location>
        <position position="100"/>
    </location>
    <ligand>
        <name>Zn(2+)</name>
        <dbReference type="ChEBI" id="CHEBI:29105"/>
    </ligand>
</feature>
<comment type="similarity">
    <text evidence="2">Belongs to the ADIPOR family.</text>
</comment>
<dbReference type="InterPro" id="IPR004254">
    <property type="entry name" value="AdipoR/HlyIII-related"/>
</dbReference>
<keyword evidence="6" id="KW-0479">Metal-binding</keyword>